<dbReference type="PANTHER" id="PTHR45835:SF99">
    <property type="entry name" value="CHROMO DOMAIN-CONTAINING PROTEIN-RELATED"/>
    <property type="match status" value="1"/>
</dbReference>
<dbReference type="OrthoDB" id="1002204at2759"/>
<dbReference type="PANTHER" id="PTHR45835">
    <property type="entry name" value="YALI0A06105P"/>
    <property type="match status" value="1"/>
</dbReference>
<proteinExistence type="predicted"/>
<evidence type="ECO:0000313" key="1">
    <source>
        <dbReference type="EMBL" id="KAA3466142.1"/>
    </source>
</evidence>
<evidence type="ECO:0000313" key="2">
    <source>
        <dbReference type="Proteomes" id="UP000325315"/>
    </source>
</evidence>
<accession>A0A5B6VAC0</accession>
<dbReference type="Gene3D" id="3.30.420.10">
    <property type="entry name" value="Ribonuclease H-like superfamily/Ribonuclease H"/>
    <property type="match status" value="1"/>
</dbReference>
<name>A0A5B6VAC0_9ROSI</name>
<dbReference type="SUPFAM" id="SSF53098">
    <property type="entry name" value="Ribonuclease H-like"/>
    <property type="match status" value="1"/>
</dbReference>
<reference evidence="2" key="1">
    <citation type="journal article" date="2019" name="Plant Biotechnol. J.">
        <title>Genome sequencing of the Australian wild diploid species Gossypium australe highlights disease resistance and delayed gland morphogenesis.</title>
        <authorList>
            <person name="Cai Y."/>
            <person name="Cai X."/>
            <person name="Wang Q."/>
            <person name="Wang P."/>
            <person name="Zhang Y."/>
            <person name="Cai C."/>
            <person name="Xu Y."/>
            <person name="Wang K."/>
            <person name="Zhou Z."/>
            <person name="Wang C."/>
            <person name="Geng S."/>
            <person name="Li B."/>
            <person name="Dong Q."/>
            <person name="Hou Y."/>
            <person name="Wang H."/>
            <person name="Ai P."/>
            <person name="Liu Z."/>
            <person name="Yi F."/>
            <person name="Sun M."/>
            <person name="An G."/>
            <person name="Cheng J."/>
            <person name="Zhang Y."/>
            <person name="Shi Q."/>
            <person name="Xie Y."/>
            <person name="Shi X."/>
            <person name="Chang Y."/>
            <person name="Huang F."/>
            <person name="Chen Y."/>
            <person name="Hong S."/>
            <person name="Mi L."/>
            <person name="Sun Q."/>
            <person name="Zhang L."/>
            <person name="Zhou B."/>
            <person name="Peng R."/>
            <person name="Zhang X."/>
            <person name="Liu F."/>
        </authorList>
    </citation>
    <scope>NUCLEOTIDE SEQUENCE [LARGE SCALE GENOMIC DNA]</scope>
    <source>
        <strain evidence="2">cv. PA1801</strain>
    </source>
</reference>
<protein>
    <submittedName>
        <fullName evidence="1">Integrase</fullName>
    </submittedName>
</protein>
<keyword evidence="2" id="KW-1185">Reference proteome</keyword>
<sequence>MIPEWKWDRVTMDFVSGLPLSSKKKDAIWVVFDRLTKSAHFIPVHTDFSLDRLVELYISEIVRLHGVPVSIILDRDPRFTLRFWKRLQEALCNSPHENENSFMHSPPKTQRKRKLGSFVYSVTYKPNSRSRTEENGLRLRESKSNRVAVSIFVKSNPS</sequence>
<gene>
    <name evidence="1" type="ORF">EPI10_001256</name>
</gene>
<dbReference type="AlphaFoldDB" id="A0A5B6VAC0"/>
<dbReference type="GO" id="GO:0003676">
    <property type="term" value="F:nucleic acid binding"/>
    <property type="evidence" value="ECO:0007669"/>
    <property type="project" value="InterPro"/>
</dbReference>
<dbReference type="InterPro" id="IPR012337">
    <property type="entry name" value="RNaseH-like_sf"/>
</dbReference>
<organism evidence="1 2">
    <name type="scientific">Gossypium australe</name>
    <dbReference type="NCBI Taxonomy" id="47621"/>
    <lineage>
        <taxon>Eukaryota</taxon>
        <taxon>Viridiplantae</taxon>
        <taxon>Streptophyta</taxon>
        <taxon>Embryophyta</taxon>
        <taxon>Tracheophyta</taxon>
        <taxon>Spermatophyta</taxon>
        <taxon>Magnoliopsida</taxon>
        <taxon>eudicotyledons</taxon>
        <taxon>Gunneridae</taxon>
        <taxon>Pentapetalae</taxon>
        <taxon>rosids</taxon>
        <taxon>malvids</taxon>
        <taxon>Malvales</taxon>
        <taxon>Malvaceae</taxon>
        <taxon>Malvoideae</taxon>
        <taxon>Gossypium</taxon>
    </lineage>
</organism>
<dbReference type="Proteomes" id="UP000325315">
    <property type="component" value="Unassembled WGS sequence"/>
</dbReference>
<dbReference type="EMBL" id="SMMG02000007">
    <property type="protein sequence ID" value="KAA3466142.1"/>
    <property type="molecule type" value="Genomic_DNA"/>
</dbReference>
<dbReference type="InterPro" id="IPR036397">
    <property type="entry name" value="RNaseH_sf"/>
</dbReference>
<comment type="caution">
    <text evidence="1">The sequence shown here is derived from an EMBL/GenBank/DDBJ whole genome shotgun (WGS) entry which is preliminary data.</text>
</comment>